<organism evidence="5 6">
    <name type="scientific">Paracoccus thiocyanatus</name>
    <dbReference type="NCBI Taxonomy" id="34006"/>
    <lineage>
        <taxon>Bacteria</taxon>
        <taxon>Pseudomonadati</taxon>
        <taxon>Pseudomonadota</taxon>
        <taxon>Alphaproteobacteria</taxon>
        <taxon>Rhodobacterales</taxon>
        <taxon>Paracoccaceae</taxon>
        <taxon>Paracoccus</taxon>
    </lineage>
</organism>
<evidence type="ECO:0000259" key="4">
    <source>
        <dbReference type="PROSITE" id="PS00083"/>
    </source>
</evidence>
<sequence length="236" mass="25932">MTPVDARANRPQYLPESASQTAGPYVHIGLAPGAAGFQIFDRELGWDIAGPNAAGERIRVEGLVIDGTGSPVKDVLIEIWQANAAGLYAHPEAGGAVEDGFRGWGRVITDFETGEWGFDTVKPGPVRARGRMASGVAQRVRDSHPDWQGRAAEDNVPMAPHLNLWIVARGINIGLNTRMYFDDEAAANATDPVLNLIEWERRRATLIARRTVRDGKPVYRFDIRLQGEDETVFFDV</sequence>
<dbReference type="SUPFAM" id="SSF49482">
    <property type="entry name" value="Aromatic compound dioxygenase"/>
    <property type="match status" value="1"/>
</dbReference>
<dbReference type="Gene3D" id="2.60.130.10">
    <property type="entry name" value="Aromatic compound dioxygenase"/>
    <property type="match status" value="1"/>
</dbReference>
<evidence type="ECO:0000256" key="2">
    <source>
        <dbReference type="ARBA" id="ARBA00022964"/>
    </source>
</evidence>
<dbReference type="RefSeq" id="WP_149765760.1">
    <property type="nucleotide sequence ID" value="NZ_FTMK01000012.1"/>
</dbReference>
<dbReference type="EMBL" id="FTMK01000012">
    <property type="protein sequence ID" value="SIQ68434.1"/>
    <property type="molecule type" value="Genomic_DNA"/>
</dbReference>
<evidence type="ECO:0000313" key="5">
    <source>
        <dbReference type="EMBL" id="SIQ68434.1"/>
    </source>
</evidence>
<dbReference type="GO" id="GO:0018578">
    <property type="term" value="F:protocatechuate 3,4-dioxygenase activity"/>
    <property type="evidence" value="ECO:0007669"/>
    <property type="project" value="InterPro"/>
</dbReference>
<dbReference type="PROSITE" id="PS00083">
    <property type="entry name" value="INTRADIOL_DIOXYGENAS"/>
    <property type="match status" value="1"/>
</dbReference>
<dbReference type="Pfam" id="PF00775">
    <property type="entry name" value="Dioxygenase_C"/>
    <property type="match status" value="1"/>
</dbReference>
<evidence type="ECO:0000256" key="1">
    <source>
        <dbReference type="ARBA" id="ARBA00007825"/>
    </source>
</evidence>
<dbReference type="CDD" id="cd03463">
    <property type="entry name" value="3_4-PCD_alpha"/>
    <property type="match status" value="1"/>
</dbReference>
<comment type="similarity">
    <text evidence="1">Belongs to the intradiol ring-cleavage dioxygenase family.</text>
</comment>
<dbReference type="PANTHER" id="PTHR33711:SF9">
    <property type="entry name" value="PROTOCATECHUATE 3,4-DIOXYGENASE ALPHA CHAIN"/>
    <property type="match status" value="1"/>
</dbReference>
<feature type="domain" description="Intradiol ring-cleavage dioxygenases" evidence="4">
    <location>
        <begin position="60"/>
        <end position="88"/>
    </location>
</feature>
<dbReference type="InterPro" id="IPR012786">
    <property type="entry name" value="Protocat_dOase_a"/>
</dbReference>
<dbReference type="InterPro" id="IPR000627">
    <property type="entry name" value="Intradiol_dOase_C"/>
</dbReference>
<protein>
    <submittedName>
        <fullName evidence="5">Protocatechuate 3,4-dioxygenase, alpha subunit</fullName>
    </submittedName>
</protein>
<gene>
    <name evidence="5" type="ORF">SAMN05421641_1128</name>
</gene>
<reference evidence="5 6" key="1">
    <citation type="submission" date="2017-01" db="EMBL/GenBank/DDBJ databases">
        <authorList>
            <person name="Varghese N."/>
            <person name="Submissions S."/>
        </authorList>
    </citation>
    <scope>NUCLEOTIDE SEQUENCE [LARGE SCALE GENOMIC DNA]</scope>
    <source>
        <strain evidence="5 6">ATCC 700171</strain>
    </source>
</reference>
<proteinExistence type="inferred from homology"/>
<dbReference type="InterPro" id="IPR015889">
    <property type="entry name" value="Intradiol_dOase_core"/>
</dbReference>
<dbReference type="PANTHER" id="PTHR33711">
    <property type="entry name" value="DIOXYGENASE, PUTATIVE (AFU_ORTHOLOGUE AFUA_2G02910)-RELATED"/>
    <property type="match status" value="1"/>
</dbReference>
<keyword evidence="2 5" id="KW-0223">Dioxygenase</keyword>
<accession>A0A1N6US36</accession>
<keyword evidence="3" id="KW-0560">Oxidoreductase</keyword>
<dbReference type="Proteomes" id="UP000323956">
    <property type="component" value="Unassembled WGS sequence"/>
</dbReference>
<name>A0A1N6US36_9RHOB</name>
<dbReference type="GO" id="GO:0008199">
    <property type="term" value="F:ferric iron binding"/>
    <property type="evidence" value="ECO:0007669"/>
    <property type="project" value="InterPro"/>
</dbReference>
<evidence type="ECO:0000313" key="6">
    <source>
        <dbReference type="Proteomes" id="UP000323956"/>
    </source>
</evidence>
<evidence type="ECO:0000256" key="3">
    <source>
        <dbReference type="ARBA" id="ARBA00023002"/>
    </source>
</evidence>
<dbReference type="InterPro" id="IPR050770">
    <property type="entry name" value="Intradiol_RC_Dioxygenase"/>
</dbReference>
<dbReference type="OrthoDB" id="9805815at2"/>
<dbReference type="AlphaFoldDB" id="A0A1N6US36"/>